<evidence type="ECO:0000256" key="2">
    <source>
        <dbReference type="SAM" id="SignalP"/>
    </source>
</evidence>
<sequence>MIRSSCLGFAVCVFCIGVIQAQVKEAGICPPNWKHHGSNCYLIVTGPMLNWRDAVNYCQTVSAEIIEIETVEENTYLKNSLLHNHTTVDIWVGATDARQEGHWLWTNSQQPVKFTDWAPNEPYQGHGFECMTLTARQGFRWNDEDCNHKWGYICKKEALNEGTIIIG</sequence>
<keyword evidence="1" id="KW-1015">Disulfide bond</keyword>
<dbReference type="InterPro" id="IPR016186">
    <property type="entry name" value="C-type_lectin-like/link_sf"/>
</dbReference>
<dbReference type="EnsemblMetazoa" id="G18713.1">
    <property type="protein sequence ID" value="G18713.1:cds"/>
    <property type="gene ID" value="G18713"/>
</dbReference>
<dbReference type="InterPro" id="IPR050111">
    <property type="entry name" value="C-type_lectin/snaclec_domain"/>
</dbReference>
<keyword evidence="2" id="KW-0732">Signal</keyword>
<evidence type="ECO:0000256" key="1">
    <source>
        <dbReference type="ARBA" id="ARBA00023157"/>
    </source>
</evidence>
<evidence type="ECO:0000313" key="5">
    <source>
        <dbReference type="Proteomes" id="UP000005408"/>
    </source>
</evidence>
<dbReference type="Gene3D" id="3.10.100.10">
    <property type="entry name" value="Mannose-Binding Protein A, subunit A"/>
    <property type="match status" value="1"/>
</dbReference>
<dbReference type="OrthoDB" id="6141373at2759"/>
<organism evidence="4 5">
    <name type="scientific">Magallana gigas</name>
    <name type="common">Pacific oyster</name>
    <name type="synonym">Crassostrea gigas</name>
    <dbReference type="NCBI Taxonomy" id="29159"/>
    <lineage>
        <taxon>Eukaryota</taxon>
        <taxon>Metazoa</taxon>
        <taxon>Spiralia</taxon>
        <taxon>Lophotrochozoa</taxon>
        <taxon>Mollusca</taxon>
        <taxon>Bivalvia</taxon>
        <taxon>Autobranchia</taxon>
        <taxon>Pteriomorphia</taxon>
        <taxon>Ostreida</taxon>
        <taxon>Ostreoidea</taxon>
        <taxon>Ostreidae</taxon>
        <taxon>Magallana</taxon>
    </lineage>
</organism>
<dbReference type="SMART" id="SM00034">
    <property type="entry name" value="CLECT"/>
    <property type="match status" value="1"/>
</dbReference>
<protein>
    <recommendedName>
        <fullName evidence="3">C-type lectin domain-containing protein</fullName>
    </recommendedName>
</protein>
<dbReference type="SUPFAM" id="SSF56436">
    <property type="entry name" value="C-type lectin-like"/>
    <property type="match status" value="1"/>
</dbReference>
<evidence type="ECO:0000259" key="3">
    <source>
        <dbReference type="PROSITE" id="PS50041"/>
    </source>
</evidence>
<dbReference type="InterPro" id="IPR018378">
    <property type="entry name" value="C-type_lectin_CS"/>
</dbReference>
<dbReference type="InterPro" id="IPR016187">
    <property type="entry name" value="CTDL_fold"/>
</dbReference>
<dbReference type="Pfam" id="PF00059">
    <property type="entry name" value="Lectin_C"/>
    <property type="match status" value="1"/>
</dbReference>
<feature type="chain" id="PRO_5036495975" description="C-type lectin domain-containing protein" evidence="2">
    <location>
        <begin position="22"/>
        <end position="167"/>
    </location>
</feature>
<evidence type="ECO:0000313" key="4">
    <source>
        <dbReference type="EnsemblMetazoa" id="G18713.1:cds"/>
    </source>
</evidence>
<accession>A0A8W8JIQ1</accession>
<dbReference type="PANTHER" id="PTHR22803">
    <property type="entry name" value="MANNOSE, PHOSPHOLIPASE, LECTIN RECEPTOR RELATED"/>
    <property type="match status" value="1"/>
</dbReference>
<dbReference type="AlphaFoldDB" id="A0A8W8JIQ1"/>
<dbReference type="Proteomes" id="UP000005408">
    <property type="component" value="Unassembled WGS sequence"/>
</dbReference>
<dbReference type="PROSITE" id="PS00615">
    <property type="entry name" value="C_TYPE_LECTIN_1"/>
    <property type="match status" value="1"/>
</dbReference>
<name>A0A8W8JIQ1_MAGGI</name>
<dbReference type="InterPro" id="IPR001304">
    <property type="entry name" value="C-type_lectin-like"/>
</dbReference>
<keyword evidence="5" id="KW-1185">Reference proteome</keyword>
<feature type="signal peptide" evidence="2">
    <location>
        <begin position="1"/>
        <end position="21"/>
    </location>
</feature>
<proteinExistence type="predicted"/>
<feature type="domain" description="C-type lectin" evidence="3">
    <location>
        <begin position="36"/>
        <end position="155"/>
    </location>
</feature>
<dbReference type="CDD" id="cd00037">
    <property type="entry name" value="CLECT"/>
    <property type="match status" value="1"/>
</dbReference>
<dbReference type="PROSITE" id="PS50041">
    <property type="entry name" value="C_TYPE_LECTIN_2"/>
    <property type="match status" value="1"/>
</dbReference>
<reference evidence="4" key="1">
    <citation type="submission" date="2022-08" db="UniProtKB">
        <authorList>
            <consortium name="EnsemblMetazoa"/>
        </authorList>
    </citation>
    <scope>IDENTIFICATION</scope>
    <source>
        <strain evidence="4">05x7-T-G4-1.051#20</strain>
    </source>
</reference>